<comment type="caution">
    <text evidence="9">The sequence shown here is derived from an EMBL/GenBank/DDBJ whole genome shotgun (WGS) entry which is preliminary data.</text>
</comment>
<evidence type="ECO:0000313" key="9">
    <source>
        <dbReference type="EMBL" id="NMO95177.1"/>
    </source>
</evidence>
<dbReference type="InterPro" id="IPR020846">
    <property type="entry name" value="MFS_dom"/>
</dbReference>
<evidence type="ECO:0000256" key="4">
    <source>
        <dbReference type="ARBA" id="ARBA00022692"/>
    </source>
</evidence>
<dbReference type="PANTHER" id="PTHR42718">
    <property type="entry name" value="MAJOR FACILITATOR SUPERFAMILY MULTIDRUG TRANSPORTER MFSC"/>
    <property type="match status" value="1"/>
</dbReference>
<evidence type="ECO:0000259" key="8">
    <source>
        <dbReference type="PROSITE" id="PS50850"/>
    </source>
</evidence>
<evidence type="ECO:0000256" key="7">
    <source>
        <dbReference type="SAM" id="Phobius"/>
    </source>
</evidence>
<feature type="transmembrane region" description="Helical" evidence="7">
    <location>
        <begin position="356"/>
        <end position="375"/>
    </location>
</feature>
<dbReference type="InterPro" id="IPR036259">
    <property type="entry name" value="MFS_trans_sf"/>
</dbReference>
<feature type="transmembrane region" description="Helical" evidence="7">
    <location>
        <begin position="265"/>
        <end position="291"/>
    </location>
</feature>
<dbReference type="Gene3D" id="1.20.1250.20">
    <property type="entry name" value="MFS general substrate transporter like domains"/>
    <property type="match status" value="1"/>
</dbReference>
<evidence type="ECO:0000313" key="10">
    <source>
        <dbReference type="Proteomes" id="UP000565468"/>
    </source>
</evidence>
<keyword evidence="6 7" id="KW-0472">Membrane</keyword>
<keyword evidence="5 7" id="KW-1133">Transmembrane helix</keyword>
<accession>A0A848M2P0</accession>
<feature type="transmembrane region" description="Helical" evidence="7">
    <location>
        <begin position="44"/>
        <end position="66"/>
    </location>
</feature>
<name>A0A848M2P0_PAELE</name>
<organism evidence="9 10">
    <name type="scientific">Paenibacillus lemnae</name>
    <dbReference type="NCBI Taxonomy" id="1330551"/>
    <lineage>
        <taxon>Bacteria</taxon>
        <taxon>Bacillati</taxon>
        <taxon>Bacillota</taxon>
        <taxon>Bacilli</taxon>
        <taxon>Bacillales</taxon>
        <taxon>Paenibacillaceae</taxon>
        <taxon>Paenibacillus</taxon>
    </lineage>
</organism>
<comment type="subcellular location">
    <subcellularLocation>
        <location evidence="1">Cell membrane</location>
        <topology evidence="1">Multi-pass membrane protein</topology>
    </subcellularLocation>
</comment>
<feature type="transmembrane region" description="Helical" evidence="7">
    <location>
        <begin position="108"/>
        <end position="126"/>
    </location>
</feature>
<dbReference type="EMBL" id="JABBPN010000003">
    <property type="protein sequence ID" value="NMO95177.1"/>
    <property type="molecule type" value="Genomic_DNA"/>
</dbReference>
<feature type="transmembrane region" description="Helical" evidence="7">
    <location>
        <begin position="133"/>
        <end position="155"/>
    </location>
</feature>
<feature type="transmembrane region" description="Helical" evidence="7">
    <location>
        <begin position="226"/>
        <end position="244"/>
    </location>
</feature>
<dbReference type="GO" id="GO:0022857">
    <property type="term" value="F:transmembrane transporter activity"/>
    <property type="evidence" value="ECO:0007669"/>
    <property type="project" value="InterPro"/>
</dbReference>
<dbReference type="AlphaFoldDB" id="A0A848M2P0"/>
<keyword evidence="10" id="KW-1185">Reference proteome</keyword>
<feature type="transmembrane region" description="Helical" evidence="7">
    <location>
        <begin position="425"/>
        <end position="447"/>
    </location>
</feature>
<feature type="transmembrane region" description="Helical" evidence="7">
    <location>
        <begin position="78"/>
        <end position="96"/>
    </location>
</feature>
<feature type="transmembrane region" description="Helical" evidence="7">
    <location>
        <begin position="12"/>
        <end position="32"/>
    </location>
</feature>
<dbReference type="CDD" id="cd17321">
    <property type="entry name" value="MFS_MMR_MDR_like"/>
    <property type="match status" value="1"/>
</dbReference>
<evidence type="ECO:0000256" key="2">
    <source>
        <dbReference type="ARBA" id="ARBA00022448"/>
    </source>
</evidence>
<evidence type="ECO:0000256" key="1">
    <source>
        <dbReference type="ARBA" id="ARBA00004651"/>
    </source>
</evidence>
<keyword evidence="4 7" id="KW-0812">Transmembrane</keyword>
<sequence>MSSGSRYLTPYTICFGALLSNLSAGMFNIALVDIADSFSSTLSSAQWIVTVYLLVISILLPIMGKFGDLLGRTRIHNAGYFIFMAGALGCALSPSLKLLILSRVVQGIGASMYQATNMALIVHVFPKEQRGRALGMISTFVAAGSLAGPGLGGFLMEWLSWRSSFWILVCLSLTAWILARRFIPKDNPDGGSRLDVPGAALFAVSLTGFVSAINMGGTWGWGSWQVGLPLAAAAAGGVIFAAWCKSPRRRWGEPFIKLSLFREPGMAAGIGITVVTYMAAFSAQLVLPVFLQMELGFGPAVAGMIMMGYPLSLVIFSPLFGGLSDKLGIFPLLSGGLLLMTATLGMLGFLSADYSVVLLIILIVLLGGAMGMVTSPNNSLMMGRVPKKEMGLISSLIALSRNLGMMFGTAAGGITLGVGNPTMSYRLVFILCMLLTLISYMTMLLSFRSVRQKETLSS</sequence>
<gene>
    <name evidence="9" type="ORF">HII30_05160</name>
</gene>
<feature type="transmembrane region" description="Helical" evidence="7">
    <location>
        <begin position="199"/>
        <end position="220"/>
    </location>
</feature>
<keyword evidence="2" id="KW-0813">Transport</keyword>
<evidence type="ECO:0000256" key="5">
    <source>
        <dbReference type="ARBA" id="ARBA00022989"/>
    </source>
</evidence>
<reference evidence="9 10" key="1">
    <citation type="submission" date="2020-04" db="EMBL/GenBank/DDBJ databases">
        <title>Paenibacillus algicola sp. nov., a novel marine bacterium producing alginate lyase.</title>
        <authorList>
            <person name="Huang H."/>
        </authorList>
    </citation>
    <scope>NUCLEOTIDE SEQUENCE [LARGE SCALE GENOMIC DNA]</scope>
    <source>
        <strain evidence="9 10">L7-75</strain>
    </source>
</reference>
<feature type="transmembrane region" description="Helical" evidence="7">
    <location>
        <begin position="327"/>
        <end position="350"/>
    </location>
</feature>
<feature type="transmembrane region" description="Helical" evidence="7">
    <location>
        <begin position="396"/>
        <end position="419"/>
    </location>
</feature>
<dbReference type="Proteomes" id="UP000565468">
    <property type="component" value="Unassembled WGS sequence"/>
</dbReference>
<proteinExistence type="predicted"/>
<feature type="transmembrane region" description="Helical" evidence="7">
    <location>
        <begin position="297"/>
        <end position="320"/>
    </location>
</feature>
<evidence type="ECO:0000256" key="3">
    <source>
        <dbReference type="ARBA" id="ARBA00022475"/>
    </source>
</evidence>
<protein>
    <submittedName>
        <fullName evidence="9">MFS transporter</fullName>
    </submittedName>
</protein>
<dbReference type="Pfam" id="PF07690">
    <property type="entry name" value="MFS_1"/>
    <property type="match status" value="2"/>
</dbReference>
<feature type="transmembrane region" description="Helical" evidence="7">
    <location>
        <begin position="161"/>
        <end position="179"/>
    </location>
</feature>
<dbReference type="PANTHER" id="PTHR42718:SF46">
    <property type="entry name" value="BLR6921 PROTEIN"/>
    <property type="match status" value="1"/>
</dbReference>
<dbReference type="Gene3D" id="1.20.1720.10">
    <property type="entry name" value="Multidrug resistance protein D"/>
    <property type="match status" value="1"/>
</dbReference>
<dbReference type="PRINTS" id="PR01036">
    <property type="entry name" value="TCRTETB"/>
</dbReference>
<dbReference type="InterPro" id="IPR011701">
    <property type="entry name" value="MFS"/>
</dbReference>
<dbReference type="GO" id="GO:0005886">
    <property type="term" value="C:plasma membrane"/>
    <property type="evidence" value="ECO:0007669"/>
    <property type="project" value="UniProtKB-SubCell"/>
</dbReference>
<dbReference type="SUPFAM" id="SSF103473">
    <property type="entry name" value="MFS general substrate transporter"/>
    <property type="match status" value="1"/>
</dbReference>
<keyword evidence="3" id="KW-1003">Cell membrane</keyword>
<dbReference type="PROSITE" id="PS50850">
    <property type="entry name" value="MFS"/>
    <property type="match status" value="1"/>
</dbReference>
<evidence type="ECO:0000256" key="6">
    <source>
        <dbReference type="ARBA" id="ARBA00023136"/>
    </source>
</evidence>
<feature type="domain" description="Major facilitator superfamily (MFS) profile" evidence="8">
    <location>
        <begin position="9"/>
        <end position="451"/>
    </location>
</feature>
<dbReference type="RefSeq" id="WP_169503929.1">
    <property type="nucleotide sequence ID" value="NZ_JABBPN010000003.1"/>
</dbReference>